<dbReference type="OrthoDB" id="2896980at2759"/>
<comment type="caution">
    <text evidence="1">The sequence shown here is derived from an EMBL/GenBank/DDBJ whole genome shotgun (WGS) entry which is preliminary data.</text>
</comment>
<reference evidence="1 2" key="1">
    <citation type="journal article" date="2015" name="Environ. Microbiol.">
        <title>Metagenome sequence of Elaphomyces granulatus from sporocarp tissue reveals Ascomycota ectomycorrhizal fingerprints of genome expansion and a Proteobacteria-rich microbiome.</title>
        <authorList>
            <person name="Quandt C.A."/>
            <person name="Kohler A."/>
            <person name="Hesse C.N."/>
            <person name="Sharpton T.J."/>
            <person name="Martin F."/>
            <person name="Spatafora J.W."/>
        </authorList>
    </citation>
    <scope>NUCLEOTIDE SEQUENCE [LARGE SCALE GENOMIC DNA]</scope>
    <source>
        <strain evidence="1 2">OSC145934</strain>
    </source>
</reference>
<dbReference type="Proteomes" id="UP000243515">
    <property type="component" value="Unassembled WGS sequence"/>
</dbReference>
<name>A0A232LQN3_9EURO</name>
<accession>A0A232LQN3</accession>
<keyword evidence="2" id="KW-1185">Reference proteome</keyword>
<gene>
    <name evidence="1" type="ORF">Egran_05757</name>
</gene>
<proteinExistence type="predicted"/>
<dbReference type="AlphaFoldDB" id="A0A232LQN3"/>
<dbReference type="EMBL" id="NPHW01005706">
    <property type="protein sequence ID" value="OXV06471.1"/>
    <property type="molecule type" value="Genomic_DNA"/>
</dbReference>
<sequence length="178" mass="20010">MPVTETTHRLKSEADVIRISILQLLHPVNVALSALLPPGVTVYCERRRRKKKLAVVEFKNTKIIHWEDFEPAEVSQANAAEKMGEAMGNIDGTLLAGNAVSLSKQARKYSGSCKDIAVFDWNAMFIFDFYGIREDHLVPKPVKGIYFDESDAVSEGATFRLILFGFLVRALQRLHSEM</sequence>
<evidence type="ECO:0000313" key="1">
    <source>
        <dbReference type="EMBL" id="OXV06471.1"/>
    </source>
</evidence>
<organism evidence="1 2">
    <name type="scientific">Elaphomyces granulatus</name>
    <dbReference type="NCBI Taxonomy" id="519963"/>
    <lineage>
        <taxon>Eukaryota</taxon>
        <taxon>Fungi</taxon>
        <taxon>Dikarya</taxon>
        <taxon>Ascomycota</taxon>
        <taxon>Pezizomycotina</taxon>
        <taxon>Eurotiomycetes</taxon>
        <taxon>Eurotiomycetidae</taxon>
        <taxon>Eurotiales</taxon>
        <taxon>Elaphomycetaceae</taxon>
        <taxon>Elaphomyces</taxon>
    </lineage>
</organism>
<protein>
    <submittedName>
        <fullName evidence="1">Uncharacterized protein</fullName>
    </submittedName>
</protein>
<evidence type="ECO:0000313" key="2">
    <source>
        <dbReference type="Proteomes" id="UP000243515"/>
    </source>
</evidence>